<feature type="region of interest" description="Disordered" evidence="1">
    <location>
        <begin position="544"/>
        <end position="573"/>
    </location>
</feature>
<proteinExistence type="predicted"/>
<comment type="caution">
    <text evidence="3">The sequence shown here is derived from an EMBL/GenBank/DDBJ whole genome shotgun (WGS) entry which is preliminary data.</text>
</comment>
<evidence type="ECO:0000256" key="2">
    <source>
        <dbReference type="SAM" id="Phobius"/>
    </source>
</evidence>
<dbReference type="Proteomes" id="UP001159428">
    <property type="component" value="Unassembled WGS sequence"/>
</dbReference>
<sequence length="1114" mass="124449">MGFHFVSSGQEFTDVTLKNICDTATNNDLNSTEFASQLITASCAAAFYLVMFFLGILGVWFQPCLRVSSSQGALFAFFVGALITCINVFTNAHDLLVKLSFRLFTTILIGIIFIIFGAWRFFEMPNRARGEANPQGNDRPPLGKQQPSMGLVVSLLTFPLVIIEIVLICASFSSNITDETKGSLADKDWRLVNADKTVFLIQKIFQVVTYLYLRNTTISQGYEENVRFYFRLLSFFNFIEWIDAQENIDDDVALTGISVEFDGWFNLLTVLYTALIIDYRLLCALLFLEHSVEVQNHADPADENDNGGGNQEMSPCDEVKRAFGFALGSFCLVAPVFGALYFVPAFNLKAGVNMFAIIVNIVVVVCGICLLCFNELGTVPIHLRESQGVKIMVCCLGAVGFTCWFVEAVIACFWAAKEKHRGDIRNLPPPYIPWTAAKFIIRSIATAFLIFLFNNINARALPVLNQSIKNYVLVPAVMLGVLSMFGEGLVDQKFGRVDDLLRCEIKDLGLKILFDVGPPMHLGFLLHVFLYFIIIQTRLRNCPPQQEQEPVNPGQRDGPIRGRGRGWGRGRGPQLEPGHIVQGTELTSGKLNVCGNVTESDKNSVAKASQVISASFAAVFYLVMFFQGILVICIERFVRISSSHGTLFVFFVGGLFACINVITTRNNLHVALNFRLFTVPLIGIIFLFFGVTLFSRELPPGENRPTLGRQQPSMGLVVSIITVPLVGIEIVLLIATFNSISTDEINESLTHLEWLLLKTEKSLFLAQKIFQALFYLCLRKTRIRRDSEEKARFYFRLLSFFNFIEWIDSQVNVERDVRLSGITKELDGWFNFVTVLYQALIIDYRLLCSLLFLEHSAEVQNQDDPAEENNYGGNNQDVGLRTIFGYSVGCVCLIVPIFCALYDARAFHLDASVNTLVITVNLVIVICGGCLLFNNNLDADPIQHRESQGVKIMVCCLGAVGFTCWLMEAAIACFWAVKKRSGIQDTVTPQYIPWTAAKFAVRSVTTAFIIFLFMKINVRAFPSNNPTKSGNFTLVPIVMFGVISMFIEGLIDQKVGWVHQYLGCAIQDQTLVLLFDAGPPMYLGFLIHVALYFMVLAKGLRYCAPGPILHIPLD</sequence>
<protein>
    <submittedName>
        <fullName evidence="3">Uncharacterized protein</fullName>
    </submittedName>
</protein>
<feature type="transmembrane region" description="Helical" evidence="2">
    <location>
        <begin position="38"/>
        <end position="61"/>
    </location>
</feature>
<feature type="transmembrane region" description="Helical" evidence="2">
    <location>
        <begin position="393"/>
        <end position="416"/>
    </location>
</feature>
<evidence type="ECO:0000256" key="1">
    <source>
        <dbReference type="SAM" id="MobiDB-lite"/>
    </source>
</evidence>
<evidence type="ECO:0000313" key="3">
    <source>
        <dbReference type="EMBL" id="CAH3041395.1"/>
    </source>
</evidence>
<feature type="transmembrane region" description="Helical" evidence="2">
    <location>
        <begin position="1081"/>
        <end position="1100"/>
    </location>
</feature>
<keyword evidence="2" id="KW-0812">Transmembrane</keyword>
<dbReference type="EMBL" id="CALNXJ010000006">
    <property type="protein sequence ID" value="CAH3041395.1"/>
    <property type="molecule type" value="Genomic_DNA"/>
</dbReference>
<feature type="transmembrane region" description="Helical" evidence="2">
    <location>
        <begin position="714"/>
        <end position="735"/>
    </location>
</feature>
<feature type="transmembrane region" description="Helical" evidence="2">
    <location>
        <begin position="997"/>
        <end position="1018"/>
    </location>
</feature>
<feature type="transmembrane region" description="Helical" evidence="2">
    <location>
        <begin position="674"/>
        <end position="694"/>
    </location>
</feature>
<dbReference type="AlphaFoldDB" id="A0AAU9VYR4"/>
<feature type="transmembrane region" description="Helical" evidence="2">
    <location>
        <begin position="149"/>
        <end position="173"/>
    </location>
</feature>
<keyword evidence="2" id="KW-0472">Membrane</keyword>
<feature type="transmembrane region" description="Helical" evidence="2">
    <location>
        <begin position="73"/>
        <end position="93"/>
    </location>
</feature>
<gene>
    <name evidence="3" type="ORF">PMEA_00029191</name>
</gene>
<feature type="transmembrane region" description="Helical" evidence="2">
    <location>
        <begin position="611"/>
        <end position="632"/>
    </location>
</feature>
<evidence type="ECO:0000313" key="4">
    <source>
        <dbReference type="Proteomes" id="UP001159428"/>
    </source>
</evidence>
<feature type="transmembrane region" description="Helical" evidence="2">
    <location>
        <begin position="99"/>
        <end position="119"/>
    </location>
</feature>
<feature type="transmembrane region" description="Helical" evidence="2">
    <location>
        <begin position="954"/>
        <end position="977"/>
    </location>
</feature>
<reference evidence="3 4" key="1">
    <citation type="submission" date="2022-05" db="EMBL/GenBank/DDBJ databases">
        <authorList>
            <consortium name="Genoscope - CEA"/>
            <person name="William W."/>
        </authorList>
    </citation>
    <scope>NUCLEOTIDE SEQUENCE [LARGE SCALE GENOMIC DNA]</scope>
</reference>
<accession>A0AAU9VYR4</accession>
<feature type="transmembrane region" description="Helical" evidence="2">
    <location>
        <begin position="916"/>
        <end position="933"/>
    </location>
</feature>
<feature type="transmembrane region" description="Helical" evidence="2">
    <location>
        <begin position="644"/>
        <end position="662"/>
    </location>
</feature>
<organism evidence="3 4">
    <name type="scientific">Pocillopora meandrina</name>
    <dbReference type="NCBI Taxonomy" id="46732"/>
    <lineage>
        <taxon>Eukaryota</taxon>
        <taxon>Metazoa</taxon>
        <taxon>Cnidaria</taxon>
        <taxon>Anthozoa</taxon>
        <taxon>Hexacorallia</taxon>
        <taxon>Scleractinia</taxon>
        <taxon>Astrocoeniina</taxon>
        <taxon>Pocilloporidae</taxon>
        <taxon>Pocillopora</taxon>
    </lineage>
</organism>
<feature type="transmembrane region" description="Helical" evidence="2">
    <location>
        <begin position="322"/>
        <end position="342"/>
    </location>
</feature>
<feature type="transmembrane region" description="Helical" evidence="2">
    <location>
        <begin position="516"/>
        <end position="535"/>
    </location>
</feature>
<feature type="transmembrane region" description="Helical" evidence="2">
    <location>
        <begin position="883"/>
        <end position="904"/>
    </location>
</feature>
<feature type="transmembrane region" description="Helical" evidence="2">
    <location>
        <begin position="436"/>
        <end position="456"/>
    </location>
</feature>
<feature type="transmembrane region" description="Helical" evidence="2">
    <location>
        <begin position="354"/>
        <end position="373"/>
    </location>
</feature>
<feature type="transmembrane region" description="Helical" evidence="2">
    <location>
        <begin position="468"/>
        <end position="486"/>
    </location>
</feature>
<name>A0AAU9VYR4_9CNID</name>
<keyword evidence="4" id="KW-1185">Reference proteome</keyword>
<feature type="transmembrane region" description="Helical" evidence="2">
    <location>
        <begin position="1030"/>
        <end position="1051"/>
    </location>
</feature>
<keyword evidence="2" id="KW-1133">Transmembrane helix</keyword>